<evidence type="ECO:0000256" key="1">
    <source>
        <dbReference type="SAM" id="MobiDB-lite"/>
    </source>
</evidence>
<dbReference type="Proteomes" id="UP000037023">
    <property type="component" value="Unassembled WGS sequence"/>
</dbReference>
<proteinExistence type="predicted"/>
<dbReference type="PROSITE" id="PS51257">
    <property type="entry name" value="PROKAR_LIPOPROTEIN"/>
    <property type="match status" value="1"/>
</dbReference>
<protein>
    <recommendedName>
        <fullName evidence="5">Lipoprotein</fullName>
    </recommendedName>
</protein>
<dbReference type="PATRIC" id="fig|1938.6.peg.7240"/>
<evidence type="ECO:0000313" key="3">
    <source>
        <dbReference type="EMBL" id="KOG11705.1"/>
    </source>
</evidence>
<organism evidence="3 4">
    <name type="scientific">Streptomyces viridochromogenes</name>
    <dbReference type="NCBI Taxonomy" id="1938"/>
    <lineage>
        <taxon>Bacteria</taxon>
        <taxon>Bacillati</taxon>
        <taxon>Actinomycetota</taxon>
        <taxon>Actinomycetes</taxon>
        <taxon>Kitasatosporales</taxon>
        <taxon>Streptomycetaceae</taxon>
        <taxon>Streptomyces</taxon>
    </lineage>
</organism>
<feature type="signal peptide" evidence="2">
    <location>
        <begin position="1"/>
        <end position="38"/>
    </location>
</feature>
<feature type="chain" id="PRO_5005585099" description="Lipoprotein" evidence="2">
    <location>
        <begin position="39"/>
        <end position="178"/>
    </location>
</feature>
<accession>A0A0L8JDH7</accession>
<sequence length="178" mass="19190">MRTVKTTRGNALRGLRRYGAVAALLAALTGCLAGPAQYYEGTDVHDATAAEVAGTWKSTEGTAMTLRPDGTATVTRLDGGDFDFDEGWRLSGTGTWSLADDANGQDVRLELTTRTKVDKRADATTPPPDGGDAPTTYSWRFFVDRDEQRRLVLFFFFGDPDAGSTYVLTREPSATAAP</sequence>
<comment type="caution">
    <text evidence="3">The sequence shown here is derived from an EMBL/GenBank/DDBJ whole genome shotgun (WGS) entry which is preliminary data.</text>
</comment>
<reference evidence="3 4" key="1">
    <citation type="submission" date="2015-06" db="EMBL/GenBank/DDBJ databases">
        <authorList>
            <person name="Hoefler B.C."/>
            <person name="Straight P.D."/>
        </authorList>
    </citation>
    <scope>NUCLEOTIDE SEQUENCE [LARGE SCALE GENOMIC DNA]</scope>
    <source>
        <strain evidence="3 4">NRRL 3427</strain>
    </source>
</reference>
<evidence type="ECO:0008006" key="5">
    <source>
        <dbReference type="Google" id="ProtNLM"/>
    </source>
</evidence>
<name>A0A0L8JDH7_STRVR</name>
<evidence type="ECO:0000313" key="4">
    <source>
        <dbReference type="Proteomes" id="UP000037023"/>
    </source>
</evidence>
<keyword evidence="2" id="KW-0732">Signal</keyword>
<gene>
    <name evidence="3" type="ORF">ADK34_33685</name>
</gene>
<feature type="region of interest" description="Disordered" evidence="1">
    <location>
        <begin position="117"/>
        <end position="136"/>
    </location>
</feature>
<dbReference type="AlphaFoldDB" id="A0A0L8JDH7"/>
<dbReference type="RefSeq" id="WP_063738285.1">
    <property type="nucleotide sequence ID" value="NZ_LGUP01000387.1"/>
</dbReference>
<evidence type="ECO:0000256" key="2">
    <source>
        <dbReference type="SAM" id="SignalP"/>
    </source>
</evidence>
<dbReference type="EMBL" id="LGUP01000387">
    <property type="protein sequence ID" value="KOG11705.1"/>
    <property type="molecule type" value="Genomic_DNA"/>
</dbReference>